<dbReference type="EMBL" id="BLLF01000601">
    <property type="protein sequence ID" value="GFH13347.1"/>
    <property type="molecule type" value="Genomic_DNA"/>
</dbReference>
<proteinExistence type="predicted"/>
<comment type="caution">
    <text evidence="1">The sequence shown here is derived from an EMBL/GenBank/DDBJ whole genome shotgun (WGS) entry which is preliminary data.</text>
</comment>
<protein>
    <submittedName>
        <fullName evidence="1">Uncharacterized protein</fullName>
    </submittedName>
</protein>
<evidence type="ECO:0000313" key="2">
    <source>
        <dbReference type="Proteomes" id="UP000485058"/>
    </source>
</evidence>
<gene>
    <name evidence="1" type="ORF">HaLaN_09213</name>
</gene>
<accession>A0A699YT11</accession>
<organism evidence="1 2">
    <name type="scientific">Haematococcus lacustris</name>
    <name type="common">Green alga</name>
    <name type="synonym">Haematococcus pluvialis</name>
    <dbReference type="NCBI Taxonomy" id="44745"/>
    <lineage>
        <taxon>Eukaryota</taxon>
        <taxon>Viridiplantae</taxon>
        <taxon>Chlorophyta</taxon>
        <taxon>core chlorophytes</taxon>
        <taxon>Chlorophyceae</taxon>
        <taxon>CS clade</taxon>
        <taxon>Chlamydomonadales</taxon>
        <taxon>Haematococcaceae</taxon>
        <taxon>Haematococcus</taxon>
    </lineage>
</organism>
<keyword evidence="2" id="KW-1185">Reference proteome</keyword>
<evidence type="ECO:0000313" key="1">
    <source>
        <dbReference type="EMBL" id="GFH13347.1"/>
    </source>
</evidence>
<reference evidence="1 2" key="1">
    <citation type="submission" date="2020-02" db="EMBL/GenBank/DDBJ databases">
        <title>Draft genome sequence of Haematococcus lacustris strain NIES-144.</title>
        <authorList>
            <person name="Morimoto D."/>
            <person name="Nakagawa S."/>
            <person name="Yoshida T."/>
            <person name="Sawayama S."/>
        </authorList>
    </citation>
    <scope>NUCLEOTIDE SEQUENCE [LARGE SCALE GENOMIC DNA]</scope>
    <source>
        <strain evidence="1 2">NIES-144</strain>
    </source>
</reference>
<sequence>MGRKPTVARRPVTVTEFSMTDWALSGSLPGNRTRPQITAPRHTSHRGVTNIASALHHHVIGGRTCRAVARAYSSESFGALNRLLRCFQRLLPGPELSNAGAVAARSNKEQPKLAASESGSKVARWLRRIQVQYQQWNSRPWASGLKLASTPRWVP</sequence>
<dbReference type="Proteomes" id="UP000485058">
    <property type="component" value="Unassembled WGS sequence"/>
</dbReference>
<name>A0A699YT11_HAELA</name>
<dbReference type="AlphaFoldDB" id="A0A699YT11"/>